<evidence type="ECO:0000256" key="7">
    <source>
        <dbReference type="SAM" id="Phobius"/>
    </source>
</evidence>
<dbReference type="OrthoDB" id="9791874at2"/>
<keyword evidence="6 7" id="KW-0472">Membrane</keyword>
<evidence type="ECO:0000256" key="2">
    <source>
        <dbReference type="ARBA" id="ARBA00008193"/>
    </source>
</evidence>
<feature type="transmembrane region" description="Helical" evidence="7">
    <location>
        <begin position="6"/>
        <end position="28"/>
    </location>
</feature>
<dbReference type="AlphaFoldDB" id="A0A4Y8S7D0"/>
<dbReference type="Pfam" id="PF03458">
    <property type="entry name" value="Gly_transporter"/>
    <property type="match status" value="2"/>
</dbReference>
<accession>A0A4Y8S7D0</accession>
<evidence type="ECO:0000313" key="9">
    <source>
        <dbReference type="EMBL" id="TFF34511.1"/>
    </source>
</evidence>
<keyword evidence="10" id="KW-1185">Reference proteome</keyword>
<dbReference type="PANTHER" id="PTHR30506:SF3">
    <property type="entry name" value="UPF0126 INNER MEMBRANE PROTEIN YADS-RELATED"/>
    <property type="match status" value="1"/>
</dbReference>
<feature type="transmembrane region" description="Helical" evidence="7">
    <location>
        <begin position="117"/>
        <end position="142"/>
    </location>
</feature>
<evidence type="ECO:0000256" key="3">
    <source>
        <dbReference type="ARBA" id="ARBA00022475"/>
    </source>
</evidence>
<feature type="domain" description="Glycine transporter" evidence="8">
    <location>
        <begin position="96"/>
        <end position="170"/>
    </location>
</feature>
<organism evidence="9 10">
    <name type="scientific">Mucilaginibacter psychrotolerans</name>
    <dbReference type="NCBI Taxonomy" id="1524096"/>
    <lineage>
        <taxon>Bacteria</taxon>
        <taxon>Pseudomonadati</taxon>
        <taxon>Bacteroidota</taxon>
        <taxon>Sphingobacteriia</taxon>
        <taxon>Sphingobacteriales</taxon>
        <taxon>Sphingobacteriaceae</taxon>
        <taxon>Mucilaginibacter</taxon>
    </lineage>
</organism>
<name>A0A4Y8S7D0_9SPHI</name>
<feature type="transmembrane region" description="Helical" evidence="7">
    <location>
        <begin position="35"/>
        <end position="55"/>
    </location>
</feature>
<proteinExistence type="inferred from homology"/>
<dbReference type="PANTHER" id="PTHR30506">
    <property type="entry name" value="INNER MEMBRANE PROTEIN"/>
    <property type="match status" value="1"/>
</dbReference>
<keyword evidence="5 7" id="KW-1133">Transmembrane helix</keyword>
<evidence type="ECO:0000313" key="10">
    <source>
        <dbReference type="Proteomes" id="UP000297540"/>
    </source>
</evidence>
<keyword evidence="3" id="KW-1003">Cell membrane</keyword>
<comment type="caution">
    <text evidence="9">The sequence shown here is derived from an EMBL/GenBank/DDBJ whole genome shotgun (WGS) entry which is preliminary data.</text>
</comment>
<evidence type="ECO:0000256" key="5">
    <source>
        <dbReference type="ARBA" id="ARBA00022989"/>
    </source>
</evidence>
<feature type="transmembrane region" description="Helical" evidence="7">
    <location>
        <begin position="95"/>
        <end position="111"/>
    </location>
</feature>
<evidence type="ECO:0000256" key="1">
    <source>
        <dbReference type="ARBA" id="ARBA00004651"/>
    </source>
</evidence>
<dbReference type="GO" id="GO:0005886">
    <property type="term" value="C:plasma membrane"/>
    <property type="evidence" value="ECO:0007669"/>
    <property type="project" value="UniProtKB-SubCell"/>
</dbReference>
<feature type="domain" description="Glycine transporter" evidence="8">
    <location>
        <begin position="10"/>
        <end position="84"/>
    </location>
</feature>
<dbReference type="Proteomes" id="UP000297540">
    <property type="component" value="Unassembled WGS sequence"/>
</dbReference>
<comment type="subcellular location">
    <subcellularLocation>
        <location evidence="1">Cell membrane</location>
        <topology evidence="1">Multi-pass membrane protein</topology>
    </subcellularLocation>
</comment>
<reference evidence="9 10" key="1">
    <citation type="journal article" date="2017" name="Int. J. Syst. Evol. Microbiol.">
        <title>Mucilaginibacterpsychrotolerans sp. nov., isolated from peatlands.</title>
        <authorList>
            <person name="Deng Y."/>
            <person name="Shen L."/>
            <person name="Xu B."/>
            <person name="Liu Y."/>
            <person name="Gu Z."/>
            <person name="Liu H."/>
            <person name="Zhou Y."/>
        </authorList>
    </citation>
    <scope>NUCLEOTIDE SEQUENCE [LARGE SCALE GENOMIC DNA]</scope>
    <source>
        <strain evidence="9 10">NH7-4</strain>
    </source>
</reference>
<protein>
    <submittedName>
        <fullName evidence="9">Trimeric intracellular cation channel family protein</fullName>
    </submittedName>
</protein>
<evidence type="ECO:0000256" key="6">
    <source>
        <dbReference type="ARBA" id="ARBA00023136"/>
    </source>
</evidence>
<evidence type="ECO:0000256" key="4">
    <source>
        <dbReference type="ARBA" id="ARBA00022692"/>
    </source>
</evidence>
<gene>
    <name evidence="9" type="ORF">E2R66_21865</name>
</gene>
<keyword evidence="4 7" id="KW-0812">Transmembrane</keyword>
<comment type="similarity">
    <text evidence="2">Belongs to the UPF0126 family.</text>
</comment>
<feature type="transmembrane region" description="Helical" evidence="7">
    <location>
        <begin position="67"/>
        <end position="83"/>
    </location>
</feature>
<sequence length="203" mass="21747">MVSLSNFSYIIEILGTVAFAMSGVYAALAKKLDIFGVLVIAFVTALGGGTVRDVLIGATPVAWLKDTHTLLIILATVAIALLFRKRMGNFQRTLMVLDALGLGLFTVIGIHKGQMMGFSPGVCIALGTITGCFGGVVRDIMLNHIPALFHVKELYATTCIAGGIVYFALRSWLGEDPAQGVAVATISSLRIISYLRKWYLPPL</sequence>
<evidence type="ECO:0000259" key="8">
    <source>
        <dbReference type="Pfam" id="PF03458"/>
    </source>
</evidence>
<dbReference type="InterPro" id="IPR005115">
    <property type="entry name" value="Gly_transporter"/>
</dbReference>
<dbReference type="EMBL" id="SOZE01000030">
    <property type="protein sequence ID" value="TFF34511.1"/>
    <property type="molecule type" value="Genomic_DNA"/>
</dbReference>